<dbReference type="PANTHER" id="PTHR45626:SF16">
    <property type="entry name" value="ATP-DEPENDENT HELICASE ULS1"/>
    <property type="match status" value="1"/>
</dbReference>
<dbReference type="Pfam" id="PF00271">
    <property type="entry name" value="Helicase_C"/>
    <property type="match status" value="1"/>
</dbReference>
<feature type="domain" description="Helicase ATP-binding" evidence="6">
    <location>
        <begin position="81"/>
        <end position="244"/>
    </location>
</feature>
<dbReference type="GO" id="GO:0016787">
    <property type="term" value="F:hydrolase activity"/>
    <property type="evidence" value="ECO:0007669"/>
    <property type="project" value="UniProtKB-KW"/>
</dbReference>
<evidence type="ECO:0000256" key="2">
    <source>
        <dbReference type="ARBA" id="ARBA00022801"/>
    </source>
</evidence>
<evidence type="ECO:0000313" key="7">
    <source>
        <dbReference type="EMBL" id="KIM66386.1"/>
    </source>
</evidence>
<dbReference type="CDD" id="cd18793">
    <property type="entry name" value="SF2_C_SNF"/>
    <property type="match status" value="1"/>
</dbReference>
<dbReference type="InterPro" id="IPR014001">
    <property type="entry name" value="Helicase_ATP-bd"/>
</dbReference>
<dbReference type="GO" id="GO:0008094">
    <property type="term" value="F:ATP-dependent activity, acting on DNA"/>
    <property type="evidence" value="ECO:0007669"/>
    <property type="project" value="TreeGrafter"/>
</dbReference>
<evidence type="ECO:0000259" key="6">
    <source>
        <dbReference type="PROSITE" id="PS51192"/>
    </source>
</evidence>
<dbReference type="Gene3D" id="3.40.50.10810">
    <property type="entry name" value="Tandem AAA-ATPase domain"/>
    <property type="match status" value="1"/>
</dbReference>
<dbReference type="GO" id="GO:0000724">
    <property type="term" value="P:double-strand break repair via homologous recombination"/>
    <property type="evidence" value="ECO:0007669"/>
    <property type="project" value="TreeGrafter"/>
</dbReference>
<keyword evidence="2" id="KW-0378">Hydrolase</keyword>
<dbReference type="Proteomes" id="UP000053989">
    <property type="component" value="Unassembled WGS sequence"/>
</dbReference>
<dbReference type="InterPro" id="IPR001650">
    <property type="entry name" value="Helicase_C-like"/>
</dbReference>
<evidence type="ECO:0000313" key="8">
    <source>
        <dbReference type="Proteomes" id="UP000053989"/>
    </source>
</evidence>
<dbReference type="AlphaFoldDB" id="A0A0C3EEP4"/>
<dbReference type="InterPro" id="IPR000330">
    <property type="entry name" value="SNF2_N"/>
</dbReference>
<reference evidence="8" key="2">
    <citation type="submission" date="2015-01" db="EMBL/GenBank/DDBJ databases">
        <title>Evolutionary Origins and Diversification of the Mycorrhizal Mutualists.</title>
        <authorList>
            <consortium name="DOE Joint Genome Institute"/>
            <consortium name="Mycorrhizal Genomics Consortium"/>
            <person name="Kohler A."/>
            <person name="Kuo A."/>
            <person name="Nagy L.G."/>
            <person name="Floudas D."/>
            <person name="Copeland A."/>
            <person name="Barry K.W."/>
            <person name="Cichocki N."/>
            <person name="Veneault-Fourrey C."/>
            <person name="LaButti K."/>
            <person name="Lindquist E.A."/>
            <person name="Lipzen A."/>
            <person name="Lundell T."/>
            <person name="Morin E."/>
            <person name="Murat C."/>
            <person name="Riley R."/>
            <person name="Ohm R."/>
            <person name="Sun H."/>
            <person name="Tunlid A."/>
            <person name="Henrissat B."/>
            <person name="Grigoriev I.V."/>
            <person name="Hibbett D.S."/>
            <person name="Martin F."/>
        </authorList>
    </citation>
    <scope>NUCLEOTIDE SEQUENCE [LARGE SCALE GENOMIC DNA]</scope>
    <source>
        <strain evidence="8">Foug A</strain>
    </source>
</reference>
<dbReference type="InterPro" id="IPR038718">
    <property type="entry name" value="SNF2-like_sf"/>
</dbReference>
<evidence type="ECO:0000256" key="3">
    <source>
        <dbReference type="ARBA" id="ARBA00022840"/>
    </source>
</evidence>
<dbReference type="InterPro" id="IPR050628">
    <property type="entry name" value="SNF2_RAD54_helicase_TF"/>
</dbReference>
<evidence type="ECO:0000256" key="1">
    <source>
        <dbReference type="ARBA" id="ARBA00022741"/>
    </source>
</evidence>
<name>A0A0C3EEP4_9AGAM</name>
<keyword evidence="5" id="KW-1133">Transmembrane helix</keyword>
<keyword evidence="1" id="KW-0547">Nucleotide-binding</keyword>
<dbReference type="PROSITE" id="PS51192">
    <property type="entry name" value="HELICASE_ATP_BIND_1"/>
    <property type="match status" value="1"/>
</dbReference>
<dbReference type="GO" id="GO:0005737">
    <property type="term" value="C:cytoplasm"/>
    <property type="evidence" value="ECO:0007669"/>
    <property type="project" value="TreeGrafter"/>
</dbReference>
<dbReference type="OrthoDB" id="423559at2759"/>
<reference evidence="7 8" key="1">
    <citation type="submission" date="2014-04" db="EMBL/GenBank/DDBJ databases">
        <authorList>
            <consortium name="DOE Joint Genome Institute"/>
            <person name="Kuo A."/>
            <person name="Kohler A."/>
            <person name="Nagy L.G."/>
            <person name="Floudas D."/>
            <person name="Copeland A."/>
            <person name="Barry K.W."/>
            <person name="Cichocki N."/>
            <person name="Veneault-Fourrey C."/>
            <person name="LaButti K."/>
            <person name="Lindquist E.A."/>
            <person name="Lipzen A."/>
            <person name="Lundell T."/>
            <person name="Morin E."/>
            <person name="Murat C."/>
            <person name="Sun H."/>
            <person name="Tunlid A."/>
            <person name="Henrissat B."/>
            <person name="Grigoriev I.V."/>
            <person name="Hibbett D.S."/>
            <person name="Martin F."/>
            <person name="Nordberg H.P."/>
            <person name="Cantor M.N."/>
            <person name="Hua S.X."/>
        </authorList>
    </citation>
    <scope>NUCLEOTIDE SEQUENCE [LARGE SCALE GENOMIC DNA]</scope>
    <source>
        <strain evidence="7 8">Foug A</strain>
    </source>
</reference>
<dbReference type="EMBL" id="KN822017">
    <property type="protein sequence ID" value="KIM66386.1"/>
    <property type="molecule type" value="Genomic_DNA"/>
</dbReference>
<dbReference type="SMART" id="SM00487">
    <property type="entry name" value="DEXDc"/>
    <property type="match status" value="1"/>
</dbReference>
<proteinExistence type="predicted"/>
<accession>A0A0C3EEP4</accession>
<feature type="region of interest" description="Disordered" evidence="4">
    <location>
        <begin position="537"/>
        <end position="662"/>
    </location>
</feature>
<dbReference type="CDD" id="cd18008">
    <property type="entry name" value="DEXDc_SHPRH-like"/>
    <property type="match status" value="1"/>
</dbReference>
<feature type="transmembrane region" description="Helical" evidence="5">
    <location>
        <begin position="65"/>
        <end position="82"/>
    </location>
</feature>
<dbReference type="Gene3D" id="3.40.50.300">
    <property type="entry name" value="P-loop containing nucleotide triphosphate hydrolases"/>
    <property type="match status" value="1"/>
</dbReference>
<feature type="compositionally biased region" description="Basic and acidic residues" evidence="4">
    <location>
        <begin position="652"/>
        <end position="662"/>
    </location>
</feature>
<keyword evidence="8" id="KW-1185">Reference proteome</keyword>
<dbReference type="InterPro" id="IPR049730">
    <property type="entry name" value="SNF2/RAD54-like_C"/>
</dbReference>
<evidence type="ECO:0000256" key="4">
    <source>
        <dbReference type="SAM" id="MobiDB-lite"/>
    </source>
</evidence>
<protein>
    <recommendedName>
        <fullName evidence="6">Helicase ATP-binding domain-containing protein</fullName>
    </recommendedName>
</protein>
<keyword evidence="5" id="KW-0472">Membrane</keyword>
<keyword evidence="5" id="KW-0812">Transmembrane</keyword>
<feature type="non-terminal residue" evidence="7">
    <location>
        <position position="778"/>
    </location>
</feature>
<dbReference type="PANTHER" id="PTHR45626">
    <property type="entry name" value="TRANSCRIPTION TERMINATION FACTOR 2-RELATED"/>
    <property type="match status" value="1"/>
</dbReference>
<keyword evidence="3" id="KW-0067">ATP-binding</keyword>
<dbReference type="GO" id="GO:0005634">
    <property type="term" value="C:nucleus"/>
    <property type="evidence" value="ECO:0007669"/>
    <property type="project" value="TreeGrafter"/>
</dbReference>
<dbReference type="InterPro" id="IPR027417">
    <property type="entry name" value="P-loop_NTPase"/>
</dbReference>
<dbReference type="SUPFAM" id="SSF52540">
    <property type="entry name" value="P-loop containing nucleoside triphosphate hydrolases"/>
    <property type="match status" value="2"/>
</dbReference>
<dbReference type="Pfam" id="PF00176">
    <property type="entry name" value="SNF2-rel_dom"/>
    <property type="match status" value="1"/>
</dbReference>
<dbReference type="InParanoid" id="A0A0C3EEP4"/>
<dbReference type="STRING" id="1036808.A0A0C3EEP4"/>
<dbReference type="GO" id="GO:0005524">
    <property type="term" value="F:ATP binding"/>
    <property type="evidence" value="ECO:0007669"/>
    <property type="project" value="UniProtKB-KW"/>
</dbReference>
<dbReference type="HOGENOM" id="CLU_000315_2_8_1"/>
<sequence>MAEFVYNSINNLSEGWTIKQAIKKLSLESDKDVLPGLEVRLLPHQLISVSWMVDQEKISPHKGGILAYVVLVVLKCFLIPLGKTVQMIATMAANLPEDSPWTTLIVVPSALLFEWKEEIETKTNNLFTIHVHHGCDKLMTTSNVKSKDVIITTYQTLSTELSIPTDVGEGEELHGSSTMGLGVLSRVKWYRIVLDEAHFIRNRGTVASCSVALLCAHHHCMLTGTPVTNTLANIYGLIRFGRFRPWNDWKDFNQYIAKQQRNTPPLAAMRAQEILKPLLLCWTKNAMLDGKPILQLPPKHIDLVTLEFSTDERQIYDNFKSRSHIRINRYIKARMLLKKYVMILRLRQLCCHPNLILISRDYEDPTLIMSDDKEKEHARAVKLMGTAWVNNVSLIPQLISLFLMCALANEMFIFLDELGDEEDSTCPQCKDHASFIKTIKCMNMLQYTQMIWVAYYHVAMSYVLTVCWISAMLLSCIPANSASLLKQRTFVQRGNMKLPLQRGIDRLVCKKMCDLTLQKVFKSSAFEPDKEELQEAACASKHARRSGPSKPEAWKQAQAVSVDSDEEDNDSVSPVKSRFRGRTPLGDSSDKELPDFSQLIASKGNFKKQNKGKKQKRVMSDLTSSQDELDLDDSNSSGEARHSQAKSASGGKGKEKAVSDNDKEPIAPLGAVLAVWGKGDNDLEPSAKMLALVNLLKEADDHGDKTICFLQWTSMLDLVEILLSRYGIQTVRYDGKMDCSAHNKALVIFKRYDRPKVILISTRCGGVGLNLVTANHIV</sequence>
<organism evidence="7 8">
    <name type="scientific">Scleroderma citrinum Foug A</name>
    <dbReference type="NCBI Taxonomy" id="1036808"/>
    <lineage>
        <taxon>Eukaryota</taxon>
        <taxon>Fungi</taxon>
        <taxon>Dikarya</taxon>
        <taxon>Basidiomycota</taxon>
        <taxon>Agaricomycotina</taxon>
        <taxon>Agaricomycetes</taxon>
        <taxon>Agaricomycetidae</taxon>
        <taxon>Boletales</taxon>
        <taxon>Sclerodermatineae</taxon>
        <taxon>Sclerodermataceae</taxon>
        <taxon>Scleroderma</taxon>
    </lineage>
</organism>
<feature type="compositionally biased region" description="Basic residues" evidence="4">
    <location>
        <begin position="605"/>
        <end position="617"/>
    </location>
</feature>
<evidence type="ECO:0000256" key="5">
    <source>
        <dbReference type="SAM" id="Phobius"/>
    </source>
</evidence>
<feature type="transmembrane region" description="Helical" evidence="5">
    <location>
        <begin position="454"/>
        <end position="477"/>
    </location>
</feature>
<gene>
    <name evidence="7" type="ORF">SCLCIDRAFT_1151111</name>
</gene>